<feature type="region of interest" description="Disordered" evidence="1">
    <location>
        <begin position="565"/>
        <end position="693"/>
    </location>
</feature>
<dbReference type="PANTHER" id="PTHR37572:SF1">
    <property type="entry name" value="GA22863"/>
    <property type="match status" value="1"/>
</dbReference>
<feature type="region of interest" description="Disordered" evidence="1">
    <location>
        <begin position="99"/>
        <end position="128"/>
    </location>
</feature>
<protein>
    <submittedName>
        <fullName evidence="2">Uncharacterized protein</fullName>
    </submittedName>
</protein>
<dbReference type="AlphaFoldDB" id="A0AAV1GQ92"/>
<name>A0AAV1GQ92_XYRNO</name>
<evidence type="ECO:0000256" key="1">
    <source>
        <dbReference type="SAM" id="MobiDB-lite"/>
    </source>
</evidence>
<dbReference type="EMBL" id="OY660879">
    <property type="protein sequence ID" value="CAJ1075708.1"/>
    <property type="molecule type" value="Genomic_DNA"/>
</dbReference>
<gene>
    <name evidence="2" type="ORF">XNOV1_A000734</name>
</gene>
<keyword evidence="3" id="KW-1185">Reference proteome</keyword>
<dbReference type="PANTHER" id="PTHR37572">
    <property type="entry name" value="GA22863"/>
    <property type="match status" value="1"/>
</dbReference>
<dbReference type="Proteomes" id="UP001178508">
    <property type="component" value="Chromosome 16"/>
</dbReference>
<reference evidence="2" key="1">
    <citation type="submission" date="2023-08" db="EMBL/GenBank/DDBJ databases">
        <authorList>
            <person name="Alioto T."/>
            <person name="Alioto T."/>
            <person name="Gomez Garrido J."/>
        </authorList>
    </citation>
    <scope>NUCLEOTIDE SEQUENCE</scope>
</reference>
<proteinExistence type="predicted"/>
<feature type="compositionally biased region" description="Polar residues" evidence="1">
    <location>
        <begin position="308"/>
        <end position="318"/>
    </location>
</feature>
<sequence>MLLSCIASCFSALSGRLYDFFMHGLGCDPDIPVGPPNENPQNPVDLNEDFTLHQSFPQPRGFACINEILETAHNSTIVFRCSGIQRSQERHPANVFTALEREDAPAVEREDLEDSQRDTGNEPGHYSEDTPGCQEMFNIAESELPNVFTSMEREDAPAADEREDLEDFVRDTESTNVASSQQIVLRSPRAVAVVAATYFGIEKIAYYNDEDPTLIVTTFGTFHRGRFIVFECFQEVYVLDCRIPSAFGYGDMTANYSCTGWFTSNSSSMTETLVTTVYLIPSNADPNTMHSPENNPGFYSEDNPGFNAEQNPGFNAEQNPGFYQEDNQSFYREDNPGFYQEDNPGFYQEDNPGFYQEDNPSFNTEHNQSFYREDNPGFYSEDYPGFDTEQNPGFYLEYNPGYYPEDNPSFYRENNPGFHTEGPQVFRTQDNPSFYAEDNAPAEDLEDFVRDTESTDVASSQQIVLRSPRAVAVVAATYFGIEKIAYYNDEDPTLIVITFGTFHRGRFIVFECFQEVYVLDCRIPSAFGYGDMTANYSCTGWFTSNSSSMTETLVTTVYLIPSNADPNTMHSPENNPDFYSEDNPGFYTEQNPGFYAEDNPGFCQEDNPGFYQEDNPGFYQEDNPGFYQEDTEHNQSFYREDNPSFNTEHNQSFYREDNPGFNSEDNPGFNSEDNPGFDTEQNPGFNSEDYPGFNLDYNSSFYAEQNLGQLRLQLSQ</sequence>
<organism evidence="2 3">
    <name type="scientific">Xyrichtys novacula</name>
    <name type="common">Pearly razorfish</name>
    <name type="synonym">Hemipteronotus novacula</name>
    <dbReference type="NCBI Taxonomy" id="13765"/>
    <lineage>
        <taxon>Eukaryota</taxon>
        <taxon>Metazoa</taxon>
        <taxon>Chordata</taxon>
        <taxon>Craniata</taxon>
        <taxon>Vertebrata</taxon>
        <taxon>Euteleostomi</taxon>
        <taxon>Actinopterygii</taxon>
        <taxon>Neopterygii</taxon>
        <taxon>Teleostei</taxon>
        <taxon>Neoteleostei</taxon>
        <taxon>Acanthomorphata</taxon>
        <taxon>Eupercaria</taxon>
        <taxon>Labriformes</taxon>
        <taxon>Labridae</taxon>
        <taxon>Xyrichtys</taxon>
    </lineage>
</organism>
<feature type="region of interest" description="Disordered" evidence="1">
    <location>
        <begin position="289"/>
        <end position="318"/>
    </location>
</feature>
<accession>A0AAV1GQ92</accession>
<evidence type="ECO:0000313" key="2">
    <source>
        <dbReference type="EMBL" id="CAJ1075708.1"/>
    </source>
</evidence>
<feature type="compositionally biased region" description="Polar residues" evidence="1">
    <location>
        <begin position="643"/>
        <end position="653"/>
    </location>
</feature>
<feature type="compositionally biased region" description="Polar residues" evidence="1">
    <location>
        <begin position="565"/>
        <end position="574"/>
    </location>
</feature>
<feature type="compositionally biased region" description="Basic and acidic residues" evidence="1">
    <location>
        <begin position="630"/>
        <end position="642"/>
    </location>
</feature>
<evidence type="ECO:0000313" key="3">
    <source>
        <dbReference type="Proteomes" id="UP001178508"/>
    </source>
</evidence>
<feature type="compositionally biased region" description="Polar residues" evidence="1">
    <location>
        <begin position="660"/>
        <end position="685"/>
    </location>
</feature>